<sequence length="892" mass="97691">MNPNPTLATERRHLPHQPDPWGAVAAELQAFAQRAEVTPRDLWVILPFAQHLPLAREAWSRQVGVGWMPRFETTDTLTAALQPREPSAAQAPTGDPVVDRLMAALLLSRQSWAQSVRRQDPAVFQHWVRLLVETTHQLMDAASGHAPARREHWWAEVQARLGARAGALVAAGDVEGALSHVACAWAQLRQAAPTDALFAARPAAWAVVQAGGADPVMEAVVAQSKRPALWLDLDPVLAFPLAPSGALPSLTVCQDAEDEAQVAAARVIRHVADGEVPVALVAQDRGLVRRIRALLDRERVRVHDETGWKLSTTRAGACVMGLLRLGGARAATEDLLDWLKGGFVDVPQAAQALPLFEATLRRAQVAWVGEGWAPPPSWPAPVGALWAFWRDTSQPLSRLSRGSLAQWQQALRESLQRCGAWARLQQDPAGLQLLQALRLDGPGALGPYAEQSSAVDFDRADHLAWVDEVLESSSFRPAAMEPVEVVIAPLSRCMLRPFAAVVLPGCDHSHLGAPARVGGCLSEAERRDLGLPTRDQAWQEERLALAHVLTHPRLSLSWRRSHQGQPLQMSALLEPLQLALRRAGRSWTPAIQARWPDMVDHQPVGPTAPSAPDLLPERLSATGYEALRACPYRFFALRMLGLEEVETLDDEPDRRDQGTWLHAVLHAFHQDRKRGGRDVQGDVQRLLAIGRERREAQGLDEAAFLTEWLQFERLAPAYVRWLHEQEAEGWGFDRGEWPVAVPGPAEVELRGVLDRVDRGEHGAAAGQVRLIDYKTSSADSLKSRVRLGRGLEDTQLAFYAALWEGSPEAARAGGEHLQAGYLALEVPVQWIEHKAVSDSAAALRKGLAEDLRRLGEGAGLPPLGEGPACAHCAADGLCRKDHWAEPPREGEV</sequence>
<gene>
    <name evidence="2" type="ORF">C1704_11345</name>
</gene>
<reference evidence="2 3" key="1">
    <citation type="submission" date="2018-02" db="EMBL/GenBank/DDBJ databases">
        <title>Reclassifiation of [Polyangium] brachysporum DSM 7029 as Guopingzhaonella breviflexa gen. nov., sp. nov., a member of the family Comamonadaceae.</title>
        <authorList>
            <person name="Tang B."/>
        </authorList>
    </citation>
    <scope>NUCLEOTIDE SEQUENCE [LARGE SCALE GENOMIC DNA]</scope>
    <source>
        <strain evidence="2 3">BCRC 80649</strain>
    </source>
</reference>
<organism evidence="2 3">
    <name type="scientific">Caldimonas caldifontis</name>
    <dbReference type="NCBI Taxonomy" id="1452508"/>
    <lineage>
        <taxon>Bacteria</taxon>
        <taxon>Pseudomonadati</taxon>
        <taxon>Pseudomonadota</taxon>
        <taxon>Betaproteobacteria</taxon>
        <taxon>Burkholderiales</taxon>
        <taxon>Sphaerotilaceae</taxon>
        <taxon>Caldimonas</taxon>
    </lineage>
</organism>
<evidence type="ECO:0000313" key="2">
    <source>
        <dbReference type="EMBL" id="PPE65897.1"/>
    </source>
</evidence>
<dbReference type="SUPFAM" id="SSF52540">
    <property type="entry name" value="P-loop containing nucleoside triphosphate hydrolases"/>
    <property type="match status" value="1"/>
</dbReference>
<dbReference type="RefSeq" id="WP_104302845.1">
    <property type="nucleotide sequence ID" value="NZ_PSNX01000010.1"/>
</dbReference>
<dbReference type="InterPro" id="IPR011604">
    <property type="entry name" value="PDDEXK-like_dom_sf"/>
</dbReference>
<evidence type="ECO:0000313" key="3">
    <source>
        <dbReference type="Proteomes" id="UP000238605"/>
    </source>
</evidence>
<dbReference type="EMBL" id="PSNX01000010">
    <property type="protein sequence ID" value="PPE65897.1"/>
    <property type="molecule type" value="Genomic_DNA"/>
</dbReference>
<comment type="caution">
    <text evidence="2">The sequence shown here is derived from an EMBL/GenBank/DDBJ whole genome shotgun (WGS) entry which is preliminary data.</text>
</comment>
<name>A0A2S5STK3_9BURK</name>
<protein>
    <recommendedName>
        <fullName evidence="1">PD-(D/E)XK endonuclease-like domain-containing protein</fullName>
    </recommendedName>
</protein>
<dbReference type="AlphaFoldDB" id="A0A2S5STK3"/>
<dbReference type="OrthoDB" id="9761147at2"/>
<evidence type="ECO:0000259" key="1">
    <source>
        <dbReference type="Pfam" id="PF12705"/>
    </source>
</evidence>
<feature type="domain" description="PD-(D/E)XK endonuclease-like" evidence="1">
    <location>
        <begin position="618"/>
        <end position="879"/>
    </location>
</feature>
<dbReference type="Gene3D" id="3.90.320.10">
    <property type="match status" value="1"/>
</dbReference>
<accession>A0A2S5STK3</accession>
<proteinExistence type="predicted"/>
<dbReference type="InterPro" id="IPR038726">
    <property type="entry name" value="PDDEXK_AddAB-type"/>
</dbReference>
<dbReference type="InterPro" id="IPR027417">
    <property type="entry name" value="P-loop_NTPase"/>
</dbReference>
<dbReference type="Pfam" id="PF12705">
    <property type="entry name" value="PDDEXK_1"/>
    <property type="match status" value="1"/>
</dbReference>
<keyword evidence="3" id="KW-1185">Reference proteome</keyword>
<dbReference type="Proteomes" id="UP000238605">
    <property type="component" value="Unassembled WGS sequence"/>
</dbReference>